<dbReference type="Proteomes" id="UP001300692">
    <property type="component" value="Unassembled WGS sequence"/>
</dbReference>
<gene>
    <name evidence="1" type="ORF">N7U62_22715</name>
</gene>
<keyword evidence="2" id="KW-1185">Reference proteome</keyword>
<dbReference type="RefSeq" id="WP_264140472.1">
    <property type="nucleotide sequence ID" value="NZ_JAOYOD010000006.1"/>
</dbReference>
<dbReference type="InterPro" id="IPR036849">
    <property type="entry name" value="Enolase-like_C_sf"/>
</dbReference>
<evidence type="ECO:0000313" key="1">
    <source>
        <dbReference type="EMBL" id="MCV9389490.1"/>
    </source>
</evidence>
<evidence type="ECO:0000313" key="2">
    <source>
        <dbReference type="Proteomes" id="UP001300692"/>
    </source>
</evidence>
<proteinExistence type="predicted"/>
<dbReference type="SUPFAM" id="SSF51604">
    <property type="entry name" value="Enolase C-terminal domain-like"/>
    <property type="match status" value="1"/>
</dbReference>
<reference evidence="1 2" key="1">
    <citation type="submission" date="2022-10" db="EMBL/GenBank/DDBJ databases">
        <title>Comparative genomics and taxonomic characterization of three novel marine species of genus Reichenbachiella exhibiting antioxidant and polysaccharide degradation activities.</title>
        <authorList>
            <person name="Muhammad N."/>
            <person name="Lee Y.-J."/>
            <person name="Ko J."/>
            <person name="Kim S.-G."/>
        </authorList>
    </citation>
    <scope>NUCLEOTIDE SEQUENCE [LARGE SCALE GENOMIC DNA]</scope>
    <source>
        <strain evidence="1 2">ABR2-5</strain>
    </source>
</reference>
<accession>A0ABT3D163</accession>
<organism evidence="1 2">
    <name type="scientific">Reichenbachiella ulvae</name>
    <dbReference type="NCBI Taxonomy" id="2980104"/>
    <lineage>
        <taxon>Bacteria</taxon>
        <taxon>Pseudomonadati</taxon>
        <taxon>Bacteroidota</taxon>
        <taxon>Cytophagia</taxon>
        <taxon>Cytophagales</taxon>
        <taxon>Reichenbachiellaceae</taxon>
        <taxon>Reichenbachiella</taxon>
    </lineage>
</organism>
<sequence>MLTGFVFRESSRFRKKIGRRSFAIQAAGISKPLKMKVGLSIEEDLRYIKAIREAIGPEMRLMIRREPCIFIPSRHSKLSLAAEQYAHQLVRRASVS</sequence>
<dbReference type="Gene3D" id="3.20.20.120">
    <property type="entry name" value="Enolase-like C-terminal domain"/>
    <property type="match status" value="1"/>
</dbReference>
<name>A0ABT3D163_9BACT</name>
<dbReference type="EMBL" id="JAOYOD010000006">
    <property type="protein sequence ID" value="MCV9389490.1"/>
    <property type="molecule type" value="Genomic_DNA"/>
</dbReference>
<comment type="caution">
    <text evidence="1">The sequence shown here is derived from an EMBL/GenBank/DDBJ whole genome shotgun (WGS) entry which is preliminary data.</text>
</comment>
<protein>
    <submittedName>
        <fullName evidence="1">Uncharacterized protein</fullName>
    </submittedName>
</protein>